<evidence type="ECO:0000256" key="5">
    <source>
        <dbReference type="PROSITE-ProRule" id="PRU01240"/>
    </source>
</evidence>
<keyword evidence="10" id="KW-1185">Reference proteome</keyword>
<dbReference type="PROSITE" id="PS51892">
    <property type="entry name" value="SUBTILASE"/>
    <property type="match status" value="1"/>
</dbReference>
<feature type="chain" id="PRO_5046180488" description="Peptidase S8/S53 domain-containing protein" evidence="7">
    <location>
        <begin position="20"/>
        <end position="442"/>
    </location>
</feature>
<protein>
    <recommendedName>
        <fullName evidence="8">Peptidase S8/S53 domain-containing protein</fullName>
    </recommendedName>
</protein>
<comment type="similarity">
    <text evidence="1 5">Belongs to the peptidase S8 family.</text>
</comment>
<dbReference type="PANTHER" id="PTHR43806">
    <property type="entry name" value="PEPTIDASE S8"/>
    <property type="match status" value="1"/>
</dbReference>
<proteinExistence type="inferred from homology"/>
<feature type="domain" description="Peptidase S8/S53" evidence="8">
    <location>
        <begin position="83"/>
        <end position="369"/>
    </location>
</feature>
<dbReference type="PRINTS" id="PR00723">
    <property type="entry name" value="SUBTILISIN"/>
</dbReference>
<accession>A0ABP5GTD7</accession>
<keyword evidence="6" id="KW-0472">Membrane</keyword>
<dbReference type="InterPro" id="IPR050131">
    <property type="entry name" value="Peptidase_S8_subtilisin-like"/>
</dbReference>
<evidence type="ECO:0000256" key="1">
    <source>
        <dbReference type="ARBA" id="ARBA00011073"/>
    </source>
</evidence>
<feature type="transmembrane region" description="Helical" evidence="6">
    <location>
        <begin position="413"/>
        <end position="430"/>
    </location>
</feature>
<keyword evidence="6" id="KW-1133">Transmembrane helix</keyword>
<comment type="caution">
    <text evidence="9">The sequence shown here is derived from an EMBL/GenBank/DDBJ whole genome shotgun (WGS) entry which is preliminary data.</text>
</comment>
<evidence type="ECO:0000259" key="8">
    <source>
        <dbReference type="Pfam" id="PF00082"/>
    </source>
</evidence>
<dbReference type="InterPro" id="IPR036852">
    <property type="entry name" value="Peptidase_S8/S53_dom_sf"/>
</dbReference>
<evidence type="ECO:0000256" key="3">
    <source>
        <dbReference type="ARBA" id="ARBA00022801"/>
    </source>
</evidence>
<sequence length="442" mass="43386">MATLAAGCFLSSFSAVASAAAAVRLSAAVRAPAVAFAPIVGGPACTHPLPEPNLASGEEPKDLLWPVSKMELGSAGVFYLSRGSGVTVAVIDTGIDTGMVKAGQVLGSDTVLPGASVEDMGGSGDYDCDGHGTAVAALIAGRENGIPGFMGVAPDATILPIRQTSDPAQPGSAVRLADAIRTATAAGARVINISIAVTEDPPELKSAVQEALASDVVIVAAAGTGVAIPGAAISGTAITGAAANGVAAGGARANGSGARKDLKYYPASLPGVLAVGAVDRNGDPSGFEQQTSGVNISAPGGLMAVPAAGYPGRLTAEHGVGFASAFVAGTAALVLSHRPTLHNWQVAQRLEVTADHPAAGGLNGAVGWGVVNPYRAVSTVLADESRPDPSSAPGNVVPAGEAMPGHGRTAGQMTLGVVLVLGVPVLAAALRRGRIRGPRAGA</sequence>
<dbReference type="Proteomes" id="UP001500751">
    <property type="component" value="Unassembled WGS sequence"/>
</dbReference>
<dbReference type="Gene3D" id="3.40.50.200">
    <property type="entry name" value="Peptidase S8/S53 domain"/>
    <property type="match status" value="1"/>
</dbReference>
<evidence type="ECO:0000313" key="10">
    <source>
        <dbReference type="Proteomes" id="UP001500751"/>
    </source>
</evidence>
<keyword evidence="3" id="KW-0378">Hydrolase</keyword>
<dbReference type="PANTHER" id="PTHR43806:SF11">
    <property type="entry name" value="CEREVISIN-RELATED"/>
    <property type="match status" value="1"/>
</dbReference>
<gene>
    <name evidence="9" type="ORF">GCM10009839_73260</name>
</gene>
<keyword evidence="7" id="KW-0732">Signal</keyword>
<dbReference type="Pfam" id="PF00082">
    <property type="entry name" value="Peptidase_S8"/>
    <property type="match status" value="1"/>
</dbReference>
<evidence type="ECO:0000256" key="4">
    <source>
        <dbReference type="ARBA" id="ARBA00022825"/>
    </source>
</evidence>
<reference evidence="10" key="1">
    <citation type="journal article" date="2019" name="Int. J. Syst. Evol. Microbiol.">
        <title>The Global Catalogue of Microorganisms (GCM) 10K type strain sequencing project: providing services to taxonomists for standard genome sequencing and annotation.</title>
        <authorList>
            <consortium name="The Broad Institute Genomics Platform"/>
            <consortium name="The Broad Institute Genome Sequencing Center for Infectious Disease"/>
            <person name="Wu L."/>
            <person name="Ma J."/>
        </authorList>
    </citation>
    <scope>NUCLEOTIDE SEQUENCE [LARGE SCALE GENOMIC DNA]</scope>
    <source>
        <strain evidence="10">JCM 16014</strain>
    </source>
</reference>
<feature type="signal peptide" evidence="7">
    <location>
        <begin position="1"/>
        <end position="19"/>
    </location>
</feature>
<dbReference type="InterPro" id="IPR015500">
    <property type="entry name" value="Peptidase_S8_subtilisin-rel"/>
</dbReference>
<dbReference type="InterPro" id="IPR000209">
    <property type="entry name" value="Peptidase_S8/S53_dom"/>
</dbReference>
<dbReference type="EMBL" id="BAAAQN010000059">
    <property type="protein sequence ID" value="GAA2054456.1"/>
    <property type="molecule type" value="Genomic_DNA"/>
</dbReference>
<name>A0ABP5GTD7_9ACTN</name>
<evidence type="ECO:0000256" key="7">
    <source>
        <dbReference type="SAM" id="SignalP"/>
    </source>
</evidence>
<comment type="caution">
    <text evidence="5">Lacks conserved residue(s) required for the propagation of feature annotation.</text>
</comment>
<keyword evidence="2" id="KW-0645">Protease</keyword>
<evidence type="ECO:0000256" key="2">
    <source>
        <dbReference type="ARBA" id="ARBA00022670"/>
    </source>
</evidence>
<keyword evidence="6" id="KW-0812">Transmembrane</keyword>
<organism evidence="9 10">
    <name type="scientific">Catenulispora yoronensis</name>
    <dbReference type="NCBI Taxonomy" id="450799"/>
    <lineage>
        <taxon>Bacteria</taxon>
        <taxon>Bacillati</taxon>
        <taxon>Actinomycetota</taxon>
        <taxon>Actinomycetes</taxon>
        <taxon>Catenulisporales</taxon>
        <taxon>Catenulisporaceae</taxon>
        <taxon>Catenulispora</taxon>
    </lineage>
</organism>
<dbReference type="SUPFAM" id="SSF52743">
    <property type="entry name" value="Subtilisin-like"/>
    <property type="match status" value="1"/>
</dbReference>
<keyword evidence="4" id="KW-0720">Serine protease</keyword>
<evidence type="ECO:0000313" key="9">
    <source>
        <dbReference type="EMBL" id="GAA2054456.1"/>
    </source>
</evidence>
<evidence type="ECO:0000256" key="6">
    <source>
        <dbReference type="SAM" id="Phobius"/>
    </source>
</evidence>